<gene>
    <name evidence="3" type="ORF">PCOR1329_LOCUS10213</name>
</gene>
<evidence type="ECO:0000313" key="3">
    <source>
        <dbReference type="EMBL" id="CAK0802846.1"/>
    </source>
</evidence>
<evidence type="ECO:0000313" key="4">
    <source>
        <dbReference type="Proteomes" id="UP001189429"/>
    </source>
</evidence>
<keyword evidence="1" id="KW-0732">Signal</keyword>
<dbReference type="InterPro" id="IPR018391">
    <property type="entry name" value="PQQ_b-propeller_rpt"/>
</dbReference>
<organism evidence="3 4">
    <name type="scientific">Prorocentrum cordatum</name>
    <dbReference type="NCBI Taxonomy" id="2364126"/>
    <lineage>
        <taxon>Eukaryota</taxon>
        <taxon>Sar</taxon>
        <taxon>Alveolata</taxon>
        <taxon>Dinophyceae</taxon>
        <taxon>Prorocentrales</taxon>
        <taxon>Prorocentraceae</taxon>
        <taxon>Prorocentrum</taxon>
    </lineage>
</organism>
<comment type="caution">
    <text evidence="3">The sequence shown here is derived from an EMBL/GenBank/DDBJ whole genome shotgun (WGS) entry which is preliminary data.</text>
</comment>
<dbReference type="SUPFAM" id="SSF50998">
    <property type="entry name" value="Quinoprotein alcohol dehydrogenase-like"/>
    <property type="match status" value="1"/>
</dbReference>
<dbReference type="InterPro" id="IPR002372">
    <property type="entry name" value="PQQ_rpt_dom"/>
</dbReference>
<sequence length="637" mass="69506">MVSAAAHLVVALQLVPAYAIAIHMHEGKTEKMNVAKAGLRLMNRAGVTRYQHHEFKRNKHPDGKFYWPDSVNRDGQAVYSGPSDLVDNVTWGWHHPSGVYNTIPVGAPLIDDELNIYVGSDDAIRKFDIVGDIKWSYAPRGQLASAPTLAIASTRRQAARLKDDMSAEEELQLRPDWAKPGNESSYQFFKDFKVGDLVKVKPGAGYRSDGKQHYQAGDQGLISSVIEDGGEDGRAVIVWTHTGHKSVVQLHALENRFVRVEAKKSTTSPPVLVGSTTAGYVFAIELLNGTEVWATWASNDISGVKGSVAAKDGIVVVATDRCADRYCYRYRNITNPLQPGNSIVRGLSLVDGSAVWEFKPTSPVWNFNPLWGNDGSVMFQDYEARVYCLDLQTGALRWNSAGSFGTHTEATAVYSPAYNLVYALGVYQYENKYCNPYVAPGILVNCDTWPGLPGFVRAFNATSGRKRWEVSMPEPPASASIGMLNSPALHTRLVITMGFNCLMNSPTQIWALDPHNGHMRWKKDGPTLWRTECAGDKEGADIRRAMGGRARCQPNSWSIPAIDAAGDIYVGNQVGELQRWGSSSGGGARTVELLSSLSTGQAFQDAAVGFGDGVMAVTTCTSLIVFQTSAGQQTFGR</sequence>
<dbReference type="SMART" id="SM00564">
    <property type="entry name" value="PQQ"/>
    <property type="match status" value="6"/>
</dbReference>
<feature type="domain" description="Pyrrolo-quinoline quinone repeat" evidence="2">
    <location>
        <begin position="341"/>
        <end position="522"/>
    </location>
</feature>
<accession>A0ABN9QAI1</accession>
<reference evidence="3" key="1">
    <citation type="submission" date="2023-10" db="EMBL/GenBank/DDBJ databases">
        <authorList>
            <person name="Chen Y."/>
            <person name="Shah S."/>
            <person name="Dougan E. K."/>
            <person name="Thang M."/>
            <person name="Chan C."/>
        </authorList>
    </citation>
    <scope>NUCLEOTIDE SEQUENCE [LARGE SCALE GENOMIC DNA]</scope>
</reference>
<dbReference type="PANTHER" id="PTHR34512">
    <property type="entry name" value="CELL SURFACE PROTEIN"/>
    <property type="match status" value="1"/>
</dbReference>
<dbReference type="InterPro" id="IPR011047">
    <property type="entry name" value="Quinoprotein_ADH-like_sf"/>
</dbReference>
<proteinExistence type="predicted"/>
<protein>
    <recommendedName>
        <fullName evidence="2">Pyrrolo-quinoline quinone repeat domain-containing protein</fullName>
    </recommendedName>
</protein>
<name>A0ABN9QAI1_9DINO</name>
<evidence type="ECO:0000256" key="1">
    <source>
        <dbReference type="SAM" id="SignalP"/>
    </source>
</evidence>
<keyword evidence="4" id="KW-1185">Reference proteome</keyword>
<dbReference type="PANTHER" id="PTHR34512:SF30">
    <property type="entry name" value="OUTER MEMBRANE PROTEIN ASSEMBLY FACTOR BAMB"/>
    <property type="match status" value="1"/>
</dbReference>
<dbReference type="Proteomes" id="UP001189429">
    <property type="component" value="Unassembled WGS sequence"/>
</dbReference>
<feature type="chain" id="PRO_5047160113" description="Pyrrolo-quinoline quinone repeat domain-containing protein" evidence="1">
    <location>
        <begin position="20"/>
        <end position="637"/>
    </location>
</feature>
<feature type="signal peptide" evidence="1">
    <location>
        <begin position="1"/>
        <end position="19"/>
    </location>
</feature>
<evidence type="ECO:0000259" key="2">
    <source>
        <dbReference type="Pfam" id="PF13360"/>
    </source>
</evidence>
<dbReference type="Gene3D" id="2.130.10.10">
    <property type="entry name" value="YVTN repeat-like/Quinoprotein amine dehydrogenase"/>
    <property type="match status" value="1"/>
</dbReference>
<dbReference type="InterPro" id="IPR015943">
    <property type="entry name" value="WD40/YVTN_repeat-like_dom_sf"/>
</dbReference>
<dbReference type="EMBL" id="CAUYUJ010002891">
    <property type="protein sequence ID" value="CAK0802846.1"/>
    <property type="molecule type" value="Genomic_DNA"/>
</dbReference>
<dbReference type="Pfam" id="PF13360">
    <property type="entry name" value="PQQ_2"/>
    <property type="match status" value="1"/>
</dbReference>